<name>A0A411YCE2_9ACTN</name>
<dbReference type="Proteomes" id="UP000291469">
    <property type="component" value="Chromosome"/>
</dbReference>
<dbReference type="AlphaFoldDB" id="A0A411YCE2"/>
<dbReference type="RefSeq" id="WP_131153829.1">
    <property type="nucleotide sequence ID" value="NZ_CP036402.1"/>
</dbReference>
<accession>A0A411YCE2</accession>
<organism evidence="2 3">
    <name type="scientific">Egibacter rhizosphaerae</name>
    <dbReference type="NCBI Taxonomy" id="1670831"/>
    <lineage>
        <taxon>Bacteria</taxon>
        <taxon>Bacillati</taxon>
        <taxon>Actinomycetota</taxon>
        <taxon>Nitriliruptoria</taxon>
        <taxon>Egibacterales</taxon>
        <taxon>Egibacteraceae</taxon>
        <taxon>Egibacter</taxon>
    </lineage>
</organism>
<proteinExistence type="predicted"/>
<feature type="compositionally biased region" description="Low complexity" evidence="1">
    <location>
        <begin position="193"/>
        <end position="220"/>
    </location>
</feature>
<dbReference type="KEGG" id="erz:ER308_04260"/>
<feature type="compositionally biased region" description="Polar residues" evidence="1">
    <location>
        <begin position="253"/>
        <end position="265"/>
    </location>
</feature>
<feature type="compositionally biased region" description="Basic and acidic residues" evidence="1">
    <location>
        <begin position="225"/>
        <end position="235"/>
    </location>
</feature>
<feature type="region of interest" description="Disordered" evidence="1">
    <location>
        <begin position="193"/>
        <end position="265"/>
    </location>
</feature>
<dbReference type="EMBL" id="CP036402">
    <property type="protein sequence ID" value="QBI18832.1"/>
    <property type="molecule type" value="Genomic_DNA"/>
</dbReference>
<evidence type="ECO:0000313" key="3">
    <source>
        <dbReference type="Proteomes" id="UP000291469"/>
    </source>
</evidence>
<dbReference type="OrthoDB" id="5243485at2"/>
<sequence>MRMMGWVGVLAVAAVVVTGCGGTPGEQDAAGGGVVVLAKAEGWRDGLRDAAGHAYALVEIASDERTAQRAWEDNVPQSLPDADGDPAEPGRYARLESVDLDRQAVVVYSSGQSGTCPSWVTGIETTDDRIEVALASTADQGEACTDDFQAYRLVVAVDRDRLPDPAQLPIERIDVSTENLTDVEGRAVAYPAEDADPAGAGDEQAGSAAASGDGIGPPAGLEIAGTDRIEIRDVPTDPGRPGHWPTAKPPTSRRASSWASSPIPT</sequence>
<evidence type="ECO:0000313" key="2">
    <source>
        <dbReference type="EMBL" id="QBI18832.1"/>
    </source>
</evidence>
<dbReference type="PROSITE" id="PS51257">
    <property type="entry name" value="PROKAR_LIPOPROTEIN"/>
    <property type="match status" value="1"/>
</dbReference>
<protein>
    <submittedName>
        <fullName evidence="2">Uncharacterized protein</fullName>
    </submittedName>
</protein>
<reference evidence="2 3" key="1">
    <citation type="submission" date="2019-01" db="EMBL/GenBank/DDBJ databases">
        <title>Egibacter rhizosphaerae EGI 80759T.</title>
        <authorList>
            <person name="Chen D.-D."/>
            <person name="Tian Y."/>
            <person name="Jiao J.-Y."/>
            <person name="Zhang X.-T."/>
            <person name="Zhang Y.-G."/>
            <person name="Zhang Y."/>
            <person name="Xiao M."/>
            <person name="Shu W.-S."/>
            <person name="Li W.-J."/>
        </authorList>
    </citation>
    <scope>NUCLEOTIDE SEQUENCE [LARGE SCALE GENOMIC DNA]</scope>
    <source>
        <strain evidence="2 3">EGI 80759</strain>
    </source>
</reference>
<keyword evidence="3" id="KW-1185">Reference proteome</keyword>
<evidence type="ECO:0000256" key="1">
    <source>
        <dbReference type="SAM" id="MobiDB-lite"/>
    </source>
</evidence>
<gene>
    <name evidence="2" type="ORF">ER308_04260</name>
</gene>